<name>F8F7S1_PAEMK</name>
<dbReference type="AlphaFoldDB" id="F8F7S1"/>
<accession>F8F7S1</accession>
<evidence type="ECO:0000313" key="2">
    <source>
        <dbReference type="Proteomes" id="UP000006620"/>
    </source>
</evidence>
<dbReference type="Proteomes" id="UP000006620">
    <property type="component" value="Chromosome"/>
</dbReference>
<protein>
    <submittedName>
        <fullName evidence="1">Uncharacterized protein</fullName>
    </submittedName>
</protein>
<reference evidence="1 2" key="2">
    <citation type="journal article" date="2013" name="Genome Announc.">
        <title>Genome Sequence of Growth-Improving Paenibacillus mucilaginosus Strain KNP414.</title>
        <authorList>
            <person name="Lu J.J."/>
            <person name="Wang J.F."/>
            <person name="Hu X.F."/>
        </authorList>
    </citation>
    <scope>NUCLEOTIDE SEQUENCE [LARGE SCALE GENOMIC DNA]</scope>
    <source>
        <strain evidence="1 2">KNP414</strain>
    </source>
</reference>
<sequence>MGECLSGFPGPHFHFQQFISNEKQYRLSRTNLSMIYFE</sequence>
<reference evidence="2" key="1">
    <citation type="submission" date="2011-06" db="EMBL/GenBank/DDBJ databases">
        <title>Complete genome sequence of Paenibacillus mucilaginosus KNP414.</title>
        <authorList>
            <person name="Wang J."/>
            <person name="Hu S."/>
            <person name="Hu X."/>
            <person name="Zhang B."/>
            <person name="Dong D."/>
            <person name="Zhang S."/>
            <person name="Zhao K."/>
            <person name="Wu D."/>
        </authorList>
    </citation>
    <scope>NUCLEOTIDE SEQUENCE [LARGE SCALE GENOMIC DNA]</scope>
    <source>
        <strain evidence="2">KNP414</strain>
    </source>
</reference>
<evidence type="ECO:0000313" key="1">
    <source>
        <dbReference type="EMBL" id="AEI40825.1"/>
    </source>
</evidence>
<dbReference type="EMBL" id="CP002869">
    <property type="protein sequence ID" value="AEI40825.1"/>
    <property type="molecule type" value="Genomic_DNA"/>
</dbReference>
<dbReference type="HOGENOM" id="CLU_3330961_0_0_9"/>
<dbReference type="KEGG" id="pms:KNP414_02264"/>
<organism evidence="1 2">
    <name type="scientific">Paenibacillus mucilaginosus (strain KNP414)</name>
    <dbReference type="NCBI Taxonomy" id="1036673"/>
    <lineage>
        <taxon>Bacteria</taxon>
        <taxon>Bacillati</taxon>
        <taxon>Bacillota</taxon>
        <taxon>Bacilli</taxon>
        <taxon>Bacillales</taxon>
        <taxon>Paenibacillaceae</taxon>
        <taxon>Paenibacillus</taxon>
    </lineage>
</organism>
<gene>
    <name evidence="1" type="ordered locus">KNP414_02264</name>
</gene>
<proteinExistence type="predicted"/>